<evidence type="ECO:0000313" key="4">
    <source>
        <dbReference type="EMBL" id="CAK9057597.1"/>
    </source>
</evidence>
<dbReference type="Proteomes" id="UP001642464">
    <property type="component" value="Unassembled WGS sequence"/>
</dbReference>
<evidence type="ECO:0000256" key="1">
    <source>
        <dbReference type="SAM" id="MobiDB-lite"/>
    </source>
</evidence>
<keyword evidence="2" id="KW-0472">Membrane</keyword>
<organism evidence="3 5">
    <name type="scientific">Durusdinium trenchii</name>
    <dbReference type="NCBI Taxonomy" id="1381693"/>
    <lineage>
        <taxon>Eukaryota</taxon>
        <taxon>Sar</taxon>
        <taxon>Alveolata</taxon>
        <taxon>Dinophyceae</taxon>
        <taxon>Suessiales</taxon>
        <taxon>Symbiodiniaceae</taxon>
        <taxon>Durusdinium</taxon>
    </lineage>
</organism>
<evidence type="ECO:0000256" key="2">
    <source>
        <dbReference type="SAM" id="Phobius"/>
    </source>
</evidence>
<name>A0ABP0MYS8_9DINO</name>
<keyword evidence="2" id="KW-1133">Transmembrane helix</keyword>
<dbReference type="EMBL" id="CAXAMM010025780">
    <property type="protein sequence ID" value="CAK9057597.1"/>
    <property type="molecule type" value="Genomic_DNA"/>
</dbReference>
<sequence length="1174" mass="132376">MAPEQDSEIQWTTLWDPHLNPHTSGRLRLDVAQKSLTGGRVLVVGRVEVRSCRFYTKEIFVLNFKPFESNSLWVTTREDSNCRKVFAMQADHWENNIFLAGRGTLSKWSSLVLMHVDANGEMTQMTLNGTTKADIVMRLTGSDALVAGTADEGPTAGLYVQRVKERPGWHSEWQGIAQWALFNQGNLWKVCAMHIDDGGNSILYGLLHSHHEYDSRYLDQILLASFDSSGRSRWSAKERPGVGQVLQCGAMQVFQGKAFIAGEFVRSGSVPPREDIFLMHFGNSTMLWVQREGGDNLQHHFKAMHVDAVGQALVAGTQTRSATLAAPSQAGIFLMKFSNHGDLIWKEYQETQTSQTMTAMWIHNATDIALAGFALQNLSKTAHLRVLQAQGGAACYTDRRLEYDHFLPVLFLFREKSRGWAQWQGKSVGPIRDVRTQEDSNGKFSLVGITPDATVSILSFDAAKAAASITSTSTNTHIATFALMIGLAAGALMLFVIVISVWFRCKPKGGGCMVNVFTRVGQEDEIKGHDTDSEPESRTSDSETGQASSSSDSDNNRGSDIPFWRRAWDAISSSVRKSATGTGSSIPMGLQISRACDEICKQGCEQNNGPQNMLLQDWCAKARSENADPVLKQSVFGLMTATEIATFLMAAENRLWRQIIDKTEDFFYLLDRTPSPELGAHEMVGPAMNERVRNLKPCVMDQTVREPATNTPFGHTGYMKYLTLKIVQRMGFKDIAISGQYYGDSYTPETQILEEMEARKEKMTGMIVMFAPNKEDRKAGVESIKRFNVPNAFLDLTFKASVRFAEANFVQSVLEAVEELDEVFNKMKLPRDPWRPDPEVNTKGGQGEISLNLVDIMEFLDLKPNGEMIAGHKQRMEEAFSTWKRSEVFRRRVVAILFEEGRGLAGYQDYGLVTKFLREHFPEKEKYRILVHAHAGSQNQDVASVEAVQRGANGVWAALIPQAAQLGHNSSMVFLDNMLSLGNRHVMVDFWLHQARECARHCYYLNFNTYRIPDDCPIWGRRGDQLTHTAFRRHEGGDDWRKRRNNYYDVWEHDQRKQLQPRSDIQGEVEVERLNRSEAGPNNFRISPLVSDKETWRQRIAELKVLRPQERVGDWVDDIRALGFALMNANIRANLNEKATLQSLAQIARRNRDESIPCRQINPYLKTNHQGIGE</sequence>
<evidence type="ECO:0000313" key="5">
    <source>
        <dbReference type="Proteomes" id="UP001642464"/>
    </source>
</evidence>
<dbReference type="EMBL" id="CAXAMM010025224">
    <property type="protein sequence ID" value="CAK9056655.1"/>
    <property type="molecule type" value="Genomic_DNA"/>
</dbReference>
<gene>
    <name evidence="3" type="ORF">SCF082_LOCUS30510</name>
    <name evidence="4" type="ORF">SCF082_LOCUS30874</name>
</gene>
<reference evidence="3 5" key="1">
    <citation type="submission" date="2024-02" db="EMBL/GenBank/DDBJ databases">
        <authorList>
            <person name="Chen Y."/>
            <person name="Shah S."/>
            <person name="Dougan E. K."/>
            <person name="Thang M."/>
            <person name="Chan C."/>
        </authorList>
    </citation>
    <scope>NUCLEOTIDE SEQUENCE [LARGE SCALE GENOMIC DNA]</scope>
</reference>
<accession>A0ABP0MYS8</accession>
<proteinExistence type="predicted"/>
<feature type="compositionally biased region" description="Low complexity" evidence="1">
    <location>
        <begin position="542"/>
        <end position="560"/>
    </location>
</feature>
<protein>
    <submittedName>
        <fullName evidence="3">Cell wall protein PRY3</fullName>
    </submittedName>
</protein>
<keyword evidence="2" id="KW-0812">Transmembrane</keyword>
<feature type="region of interest" description="Disordered" evidence="1">
    <location>
        <begin position="525"/>
        <end position="561"/>
    </location>
</feature>
<feature type="transmembrane region" description="Helical" evidence="2">
    <location>
        <begin position="478"/>
        <end position="503"/>
    </location>
</feature>
<feature type="compositionally biased region" description="Basic and acidic residues" evidence="1">
    <location>
        <begin position="525"/>
        <end position="541"/>
    </location>
</feature>
<comment type="caution">
    <text evidence="3">The sequence shown here is derived from an EMBL/GenBank/DDBJ whole genome shotgun (WGS) entry which is preliminary data.</text>
</comment>
<evidence type="ECO:0000313" key="3">
    <source>
        <dbReference type="EMBL" id="CAK9056655.1"/>
    </source>
</evidence>
<keyword evidence="5" id="KW-1185">Reference proteome</keyword>